<dbReference type="RefSeq" id="WP_099697577.1">
    <property type="nucleotide sequence ID" value="NZ_NOVD01000007.1"/>
</dbReference>
<comment type="caution">
    <text evidence="1">The sequence shown here is derived from an EMBL/GenBank/DDBJ whole genome shotgun (WGS) entry which is preliminary data.</text>
</comment>
<accession>A0A2A5JAX4</accession>
<dbReference type="AlphaFoldDB" id="A0A2A5JAX4"/>
<protein>
    <submittedName>
        <fullName evidence="1">Uncharacterized protein</fullName>
    </submittedName>
</protein>
<evidence type="ECO:0000313" key="1">
    <source>
        <dbReference type="EMBL" id="PCK26740.1"/>
    </source>
</evidence>
<reference evidence="1 2" key="1">
    <citation type="submission" date="2017-07" db="EMBL/GenBank/DDBJ databases">
        <title>Draft sequence of Rhodococcus enclensis 23b-28.</title>
        <authorList>
            <person name="Besaury L."/>
            <person name="Sancelme M."/>
            <person name="Amato P."/>
            <person name="Lallement A."/>
            <person name="Delort A.-M."/>
        </authorList>
    </citation>
    <scope>NUCLEOTIDE SEQUENCE [LARGE SCALE GENOMIC DNA]</scope>
    <source>
        <strain evidence="1 2">23b-28</strain>
    </source>
</reference>
<dbReference type="EMBL" id="NOVD01000007">
    <property type="protein sequence ID" value="PCK26740.1"/>
    <property type="molecule type" value="Genomic_DNA"/>
</dbReference>
<dbReference type="Proteomes" id="UP000230886">
    <property type="component" value="Unassembled WGS sequence"/>
</dbReference>
<name>A0A2A5JAX4_RHOSG</name>
<evidence type="ECO:0000313" key="2">
    <source>
        <dbReference type="Proteomes" id="UP000230886"/>
    </source>
</evidence>
<gene>
    <name evidence="1" type="ORF">CHR55_13130</name>
</gene>
<sequence>MDSVALVLGSPRGRRFCANVGHACRASASNSGGHWPQSPEHALEVLGAVDIRAIAEMSELEILHCLAYAVDCARYWEPPDEEDLIFVRPDVAAALRPIAGALLDSPHAAWWTEPIDRLNQNLVEKRNPIYGWSDLPLRIYRAEDGLEQWRAEALDNERQFLEYQIEDPDRNIGGEWWSTPFANGTTETTRARDGIGALGVFLEEDSSSNEARVQPVRIYGAPRIYEITGPQDWANLVDTYPLPVPASRRSVWYDTTGEYRDWFIPDWVSVAADYDAIHLTLMAYLTTPGIAIPLSANSGATVLAGWDPDATFWLRSNNITVEGEPPS</sequence>
<proteinExistence type="predicted"/>
<organism evidence="1 2">
    <name type="scientific">Rhodococcus qingshengii</name>
    <dbReference type="NCBI Taxonomy" id="334542"/>
    <lineage>
        <taxon>Bacteria</taxon>
        <taxon>Bacillati</taxon>
        <taxon>Actinomycetota</taxon>
        <taxon>Actinomycetes</taxon>
        <taxon>Mycobacteriales</taxon>
        <taxon>Nocardiaceae</taxon>
        <taxon>Rhodococcus</taxon>
        <taxon>Rhodococcus erythropolis group</taxon>
    </lineage>
</organism>